<comment type="caution">
    <text evidence="11">The sequence shown here is derived from an EMBL/GenBank/DDBJ whole genome shotgun (WGS) entry which is preliminary data.</text>
</comment>
<comment type="similarity">
    <text evidence="2 10">Belongs to the disproportionating enzyme family.</text>
</comment>
<dbReference type="EMBL" id="MEHA01000043">
    <property type="protein sequence ID" value="ODR39334.1"/>
    <property type="molecule type" value="Genomic_DNA"/>
</dbReference>
<evidence type="ECO:0000256" key="3">
    <source>
        <dbReference type="ARBA" id="ARBA00012560"/>
    </source>
</evidence>
<proteinExistence type="inferred from homology"/>
<evidence type="ECO:0000256" key="6">
    <source>
        <dbReference type="ARBA" id="ARBA00022679"/>
    </source>
</evidence>
<evidence type="ECO:0000256" key="1">
    <source>
        <dbReference type="ARBA" id="ARBA00000439"/>
    </source>
</evidence>
<dbReference type="GO" id="GO:0004134">
    <property type="term" value="F:4-alpha-glucanotransferase activity"/>
    <property type="evidence" value="ECO:0007669"/>
    <property type="project" value="UniProtKB-EC"/>
</dbReference>
<gene>
    <name evidence="11" type="ORF">BEI59_33315</name>
</gene>
<organism evidence="11 12">
    <name type="scientific">Eisenbergiella tayi</name>
    <dbReference type="NCBI Taxonomy" id="1432052"/>
    <lineage>
        <taxon>Bacteria</taxon>
        <taxon>Bacillati</taxon>
        <taxon>Bacillota</taxon>
        <taxon>Clostridia</taxon>
        <taxon>Lachnospirales</taxon>
        <taxon>Lachnospiraceae</taxon>
        <taxon>Eisenbergiella</taxon>
    </lineage>
</organism>
<dbReference type="EC" id="2.4.1.25" evidence="3 10"/>
<dbReference type="Pfam" id="PF02446">
    <property type="entry name" value="Glyco_hydro_77"/>
    <property type="match status" value="1"/>
</dbReference>
<dbReference type="PANTHER" id="PTHR32438">
    <property type="entry name" value="4-ALPHA-GLUCANOTRANSFERASE DPE1, CHLOROPLASTIC/AMYLOPLASTIC"/>
    <property type="match status" value="1"/>
</dbReference>
<evidence type="ECO:0000256" key="4">
    <source>
        <dbReference type="ARBA" id="ARBA00020295"/>
    </source>
</evidence>
<evidence type="ECO:0000256" key="8">
    <source>
        <dbReference type="ARBA" id="ARBA00031423"/>
    </source>
</evidence>
<comment type="catalytic activity">
    <reaction evidence="1 10">
        <text>Transfers a segment of a (1-&gt;4)-alpha-D-glucan to a new position in an acceptor, which may be glucose or a (1-&gt;4)-alpha-D-glucan.</text>
        <dbReference type="EC" id="2.4.1.25"/>
    </reaction>
</comment>
<dbReference type="InterPro" id="IPR017853">
    <property type="entry name" value="GH"/>
</dbReference>
<dbReference type="OrthoDB" id="9811841at2"/>
<dbReference type="Gene3D" id="3.20.20.80">
    <property type="entry name" value="Glycosidases"/>
    <property type="match status" value="1"/>
</dbReference>
<accession>A0A1E3U718</accession>
<dbReference type="AlphaFoldDB" id="A0A1E3U718"/>
<evidence type="ECO:0000313" key="11">
    <source>
        <dbReference type="EMBL" id="ODR39334.1"/>
    </source>
</evidence>
<dbReference type="NCBIfam" id="NF011080">
    <property type="entry name" value="PRK14508.1-3"/>
    <property type="match status" value="1"/>
</dbReference>
<evidence type="ECO:0000256" key="9">
    <source>
        <dbReference type="ARBA" id="ARBA00031501"/>
    </source>
</evidence>
<dbReference type="GO" id="GO:0005975">
    <property type="term" value="P:carbohydrate metabolic process"/>
    <property type="evidence" value="ECO:0007669"/>
    <property type="project" value="InterPro"/>
</dbReference>
<dbReference type="Proteomes" id="UP000094271">
    <property type="component" value="Unassembled WGS sequence"/>
</dbReference>
<dbReference type="InterPro" id="IPR003385">
    <property type="entry name" value="Glyco_hydro_77"/>
</dbReference>
<sequence>MMRESGILMPIFSLPSKYGIGCFSKEAYEFVDLLKEAGQKKWQILPLGPTGYGDSPYQSFSTFAGNPYFIDPETLVDEGLLMIHECEDSMPAETVEDNSIDYEWLYQHRFELLHQAFQRFTPDADYEKFLADNEDWLTDYCLYMAIKANQGNVSYIEWKDEYRNREPKALAEAKETFKEEIDFYRFQQYEFRKQWDKLHAYANKQGVEIIGDIPIYVAFDSADTWADPKLFQIGEDNLPTGVAGCPPDAFSATGQLWGNPLFNWEYHKQTGYAWWLKRIAHCFSLYDVVRIDHFRGFDEYYAIPYGDKTAEFGKWMPGPGMDLFGTVKEKLGDLRIIAEDLGFLTDSVRQLLVDSGYPGMKVLQFAFDSREPSNYLPHTYPRNCVVYTGTHDNTTTRGWYHEIRPDCRAFAKEYMHVDALDEDSLSWNFITLAMSSVADLCVIPMQDYLCLDEKARINTPSTLGGNWTWRMEGEAFTSELAKRIHRMTEIYGRL</sequence>
<evidence type="ECO:0000256" key="5">
    <source>
        <dbReference type="ARBA" id="ARBA00022676"/>
    </source>
</evidence>
<dbReference type="PANTHER" id="PTHR32438:SF5">
    <property type="entry name" value="4-ALPHA-GLUCANOTRANSFERASE DPE1, CHLOROPLASTIC_AMYLOPLASTIC"/>
    <property type="match status" value="1"/>
</dbReference>
<keyword evidence="7 10" id="KW-0119">Carbohydrate metabolism</keyword>
<reference evidence="11 12" key="1">
    <citation type="submission" date="2016-08" db="EMBL/GenBank/DDBJ databases">
        <authorList>
            <person name="Seilhamer J.J."/>
        </authorList>
    </citation>
    <scope>NUCLEOTIDE SEQUENCE [LARGE SCALE GENOMIC DNA]</scope>
    <source>
        <strain evidence="11 12">NML150140-1</strain>
    </source>
</reference>
<dbReference type="SUPFAM" id="SSF51445">
    <property type="entry name" value="(Trans)glycosidases"/>
    <property type="match status" value="1"/>
</dbReference>
<evidence type="ECO:0000313" key="12">
    <source>
        <dbReference type="Proteomes" id="UP000094271"/>
    </source>
</evidence>
<dbReference type="NCBIfam" id="TIGR00217">
    <property type="entry name" value="malQ"/>
    <property type="match status" value="1"/>
</dbReference>
<name>A0A1E3U718_9FIRM</name>
<evidence type="ECO:0000256" key="10">
    <source>
        <dbReference type="RuleBase" id="RU361207"/>
    </source>
</evidence>
<keyword evidence="6 10" id="KW-0808">Transferase</keyword>
<protein>
    <recommendedName>
        <fullName evidence="4 10">4-alpha-glucanotransferase</fullName>
        <ecNumber evidence="3 10">2.4.1.25</ecNumber>
    </recommendedName>
    <alternativeName>
        <fullName evidence="8 10">Amylomaltase</fullName>
    </alternativeName>
    <alternativeName>
        <fullName evidence="9 10">Disproportionating enzyme</fullName>
    </alternativeName>
</protein>
<keyword evidence="5 10" id="KW-0328">Glycosyltransferase</keyword>
<evidence type="ECO:0000256" key="2">
    <source>
        <dbReference type="ARBA" id="ARBA00005684"/>
    </source>
</evidence>
<evidence type="ECO:0000256" key="7">
    <source>
        <dbReference type="ARBA" id="ARBA00023277"/>
    </source>
</evidence>